<sequence length="904" mass="101918">MSTDDSNLCSIEARRLTINQPVNMPHPEVNQRKLKIKDEKFSKTKHHIDRKHNEIAVVGSDSVKNGQSFIQKKVKNSKGGIKNSLVSKLKPKTKNSKVTEKPRDEKKKAARFNINFKNKKNVNSNSKKSKSSMKGLMNITKSSKTKKVPIKSHKEGSNDTEEHDEDEEEHEFPKGKGFAEKAKKGLIGVAGKIADYGLPIATQMATEAINKRLNGSGKSDQGVTDDDSDLGDDILGGDDDDDDIDFGSNDEDDKSVKTPPKNTKARKEKSLKKTKKDEDMDMDDIFGTDEKSVSKKGAKDDEDIDLEYLGAGYDLIKGNPMGDNITLLDPGYKSNVIQMHWNKKVENISNSMKYLQPVGGWIRPYSSCHKVETVNEINSSDSILKSLSADASVSFNLAGDALKFAASAKYKKLDSASKSGTSKMFINKSYCFKYVAGISTFLNRDFTLGFQSSLDRLVNKFQGLENESSCKPYMYREDPGNNSCYKMGITHWMELFNTFGTHVATKIYLGGKIFTTMEVKKNQEKKLSDQGVDVKAILSAEIKNSNIDSNVQVSVIKSNNSNENLLDTKKSTFVLGGDIYGKGKTMDFIEWSKSVSQHPMPIKAEFTPISHFMDKSLREAYNKAYLYYGKVILESDYLRYQNQMQLTPEQFMMDIDIESTSGKGVTSLKCKDGKSIQFGFVMSTLKDNTHNVTECPTHRTECSSPKNDEVLYSTIWIGCRSENLINLTQKLTKDKEPACDSDYSILLGSYFFNNKSNYLLMKPCKLVVKNYEISGENKCDVDGEVEYTWMVCTKKFWQLNTRSKVVKKSDLSSISCSPGETIAFGEYSMLLYLLPRTHLFTYNVKYRSNTHLINLILAGMTIEWNKDADKKSFASIYPCKREERVCNHKSDQRCKRIVHYIVCK</sequence>
<dbReference type="AlphaFoldDB" id="J4CCS1"/>
<organism evidence="3 4">
    <name type="scientific">Theileria orientalis strain Shintoku</name>
    <dbReference type="NCBI Taxonomy" id="869250"/>
    <lineage>
        <taxon>Eukaryota</taxon>
        <taxon>Sar</taxon>
        <taxon>Alveolata</taxon>
        <taxon>Apicomplexa</taxon>
        <taxon>Aconoidasida</taxon>
        <taxon>Piroplasmida</taxon>
        <taxon>Theileriidae</taxon>
        <taxon>Theileria</taxon>
    </lineage>
</organism>
<feature type="compositionally biased region" description="Basic and acidic residues" evidence="1">
    <location>
        <begin position="97"/>
        <end position="107"/>
    </location>
</feature>
<proteinExistence type="predicted"/>
<feature type="compositionally biased region" description="Low complexity" evidence="1">
    <location>
        <begin position="111"/>
        <end position="126"/>
    </location>
</feature>
<gene>
    <name evidence="3" type="ORF">TOT_020000154</name>
</gene>
<name>J4CCS1_THEOR</name>
<dbReference type="KEGG" id="tot:TOT_020000154"/>
<dbReference type="RefSeq" id="XP_009690183.1">
    <property type="nucleotide sequence ID" value="XM_009691888.1"/>
</dbReference>
<dbReference type="Pfam" id="PF01823">
    <property type="entry name" value="MACPF"/>
    <property type="match status" value="1"/>
</dbReference>
<evidence type="ECO:0000313" key="3">
    <source>
        <dbReference type="EMBL" id="BAM39882.1"/>
    </source>
</evidence>
<dbReference type="OMA" id="CPNDYSI"/>
<accession>J4CCS1</accession>
<feature type="domain" description="MACPF" evidence="2">
    <location>
        <begin position="292"/>
        <end position="644"/>
    </location>
</feature>
<feature type="region of interest" description="Disordered" evidence="1">
    <location>
        <begin position="74"/>
        <end position="180"/>
    </location>
</feature>
<feature type="compositionally biased region" description="Basic and acidic residues" evidence="1">
    <location>
        <begin position="171"/>
        <end position="180"/>
    </location>
</feature>
<dbReference type="InterPro" id="IPR020864">
    <property type="entry name" value="MACPF"/>
</dbReference>
<keyword evidence="4" id="KW-1185">Reference proteome</keyword>
<reference evidence="3 4" key="1">
    <citation type="journal article" date="2012" name="MBio">
        <title>Comparative genome analysis of three eukaryotic parasites with differing abilities to transform leukocytes reveals key mediators of Theileria-induced leukocyte transformation.</title>
        <authorList>
            <person name="Hayashida K."/>
            <person name="Hara Y."/>
            <person name="Abe T."/>
            <person name="Yamasaki C."/>
            <person name="Toyoda A."/>
            <person name="Kosuge T."/>
            <person name="Suzuki Y."/>
            <person name="Sato Y."/>
            <person name="Kawashima S."/>
            <person name="Katayama T."/>
            <person name="Wakaguri H."/>
            <person name="Inoue N."/>
            <person name="Homma K."/>
            <person name="Tada-Umezaki M."/>
            <person name="Yagi Y."/>
            <person name="Fujii Y."/>
            <person name="Habara T."/>
            <person name="Kanehisa M."/>
            <person name="Watanabe H."/>
            <person name="Ito K."/>
            <person name="Gojobori T."/>
            <person name="Sugawara H."/>
            <person name="Imanishi T."/>
            <person name="Weir W."/>
            <person name="Gardner M."/>
            <person name="Pain A."/>
            <person name="Shiels B."/>
            <person name="Hattori M."/>
            <person name="Nene V."/>
            <person name="Sugimoto C."/>
        </authorList>
    </citation>
    <scope>NUCLEOTIDE SEQUENCE [LARGE SCALE GENOMIC DNA]</scope>
    <source>
        <strain evidence="3 4">Shintoku</strain>
    </source>
</reference>
<feature type="compositionally biased region" description="Basic residues" evidence="1">
    <location>
        <begin position="263"/>
        <end position="274"/>
    </location>
</feature>
<dbReference type="PROSITE" id="PS51412">
    <property type="entry name" value="MACPF_2"/>
    <property type="match status" value="1"/>
</dbReference>
<feature type="compositionally biased region" description="Acidic residues" evidence="1">
    <location>
        <begin position="158"/>
        <end position="170"/>
    </location>
</feature>
<dbReference type="GeneID" id="20714330"/>
<dbReference type="STRING" id="869250.J4CCS1"/>
<evidence type="ECO:0000256" key="1">
    <source>
        <dbReference type="SAM" id="MobiDB-lite"/>
    </source>
</evidence>
<dbReference type="Proteomes" id="UP000003786">
    <property type="component" value="Chromosome 2"/>
</dbReference>
<evidence type="ECO:0000313" key="4">
    <source>
        <dbReference type="Proteomes" id="UP000003786"/>
    </source>
</evidence>
<feature type="compositionally biased region" description="Acidic residues" evidence="1">
    <location>
        <begin position="223"/>
        <end position="253"/>
    </location>
</feature>
<dbReference type="OrthoDB" id="5954510at2759"/>
<dbReference type="eggNOG" id="ENOG502S7UT">
    <property type="taxonomic scope" value="Eukaryota"/>
</dbReference>
<protein>
    <recommendedName>
        <fullName evidence="2">MACPF domain-containing protein</fullName>
    </recommendedName>
</protein>
<evidence type="ECO:0000259" key="2">
    <source>
        <dbReference type="PROSITE" id="PS51412"/>
    </source>
</evidence>
<dbReference type="VEuPathDB" id="PiroplasmaDB:TOT_020000154"/>
<feature type="region of interest" description="Disordered" evidence="1">
    <location>
        <begin position="213"/>
        <end position="283"/>
    </location>
</feature>
<dbReference type="EMBL" id="AP011947">
    <property type="protein sequence ID" value="BAM39882.1"/>
    <property type="molecule type" value="Genomic_DNA"/>
</dbReference>